<dbReference type="InterPro" id="IPR013766">
    <property type="entry name" value="Thioredoxin_domain"/>
</dbReference>
<dbReference type="InterPro" id="IPR051063">
    <property type="entry name" value="PDI"/>
</dbReference>
<dbReference type="InterPro" id="IPR036249">
    <property type="entry name" value="Thioredoxin-like_sf"/>
</dbReference>
<proteinExistence type="inferred from homology"/>
<keyword evidence="6" id="KW-1185">Reference proteome</keyword>
<evidence type="ECO:0000259" key="4">
    <source>
        <dbReference type="PROSITE" id="PS51352"/>
    </source>
</evidence>
<dbReference type="PANTHER" id="PTHR45672:SF3">
    <property type="entry name" value="THIOREDOXIN DOMAIN-CONTAINING PROTEIN 5"/>
    <property type="match status" value="1"/>
</dbReference>
<comment type="similarity">
    <text evidence="1">Belongs to the protein disulfide isomerase family.</text>
</comment>
<feature type="domain" description="Thioredoxin" evidence="4">
    <location>
        <begin position="10"/>
        <end position="145"/>
    </location>
</feature>
<keyword evidence="2 3" id="KW-0732">Signal</keyword>
<dbReference type="Pfam" id="PF00085">
    <property type="entry name" value="Thioredoxin"/>
    <property type="match status" value="1"/>
</dbReference>
<dbReference type="EMBL" id="CAXAMM010024802">
    <property type="protein sequence ID" value="CAK9056022.1"/>
    <property type="molecule type" value="Genomic_DNA"/>
</dbReference>
<dbReference type="Proteomes" id="UP001642464">
    <property type="component" value="Unassembled WGS sequence"/>
</dbReference>
<feature type="signal peptide" evidence="3">
    <location>
        <begin position="1"/>
        <end position="16"/>
    </location>
</feature>
<evidence type="ECO:0000256" key="2">
    <source>
        <dbReference type="ARBA" id="ARBA00022729"/>
    </source>
</evidence>
<evidence type="ECO:0000256" key="3">
    <source>
        <dbReference type="SAM" id="SignalP"/>
    </source>
</evidence>
<name>A0ABP0MWW8_9DINO</name>
<organism evidence="5 6">
    <name type="scientific">Durusdinium trenchii</name>
    <dbReference type="NCBI Taxonomy" id="1381693"/>
    <lineage>
        <taxon>Eukaryota</taxon>
        <taxon>Sar</taxon>
        <taxon>Alveolata</taxon>
        <taxon>Dinophyceae</taxon>
        <taxon>Suessiales</taxon>
        <taxon>Symbiodiniaceae</taxon>
        <taxon>Durusdinium</taxon>
    </lineage>
</organism>
<feature type="non-terminal residue" evidence="5">
    <location>
        <position position="168"/>
    </location>
</feature>
<reference evidence="5 6" key="1">
    <citation type="submission" date="2024-02" db="EMBL/GenBank/DDBJ databases">
        <authorList>
            <person name="Chen Y."/>
            <person name="Shah S."/>
            <person name="Dougan E. K."/>
            <person name="Thang M."/>
            <person name="Chan C."/>
        </authorList>
    </citation>
    <scope>NUCLEOTIDE SEQUENCE [LARGE SCALE GENOMIC DNA]</scope>
</reference>
<gene>
    <name evidence="5" type="ORF">SCF082_LOCUS30228</name>
</gene>
<evidence type="ECO:0000256" key="1">
    <source>
        <dbReference type="ARBA" id="ARBA00006347"/>
    </source>
</evidence>
<dbReference type="PANTHER" id="PTHR45672">
    <property type="entry name" value="PROTEIN DISULFIDE-ISOMERASE C17H9.14C-RELATED"/>
    <property type="match status" value="1"/>
</dbReference>
<evidence type="ECO:0000313" key="6">
    <source>
        <dbReference type="Proteomes" id="UP001642464"/>
    </source>
</evidence>
<evidence type="ECO:0000313" key="5">
    <source>
        <dbReference type="EMBL" id="CAK9056022.1"/>
    </source>
</evidence>
<accession>A0ABP0MWW8</accession>
<dbReference type="SUPFAM" id="SSF52833">
    <property type="entry name" value="Thioredoxin-like"/>
    <property type="match status" value="1"/>
</dbReference>
<dbReference type="Gene3D" id="3.40.30.10">
    <property type="entry name" value="Glutaredoxin"/>
    <property type="match status" value="1"/>
</dbReference>
<protein>
    <submittedName>
        <fullName evidence="5">Protein disulfide-isomerase-like protein EhSep2</fullName>
    </submittedName>
</protein>
<feature type="chain" id="PRO_5047042584" evidence="3">
    <location>
        <begin position="17"/>
        <end position="168"/>
    </location>
</feature>
<sequence>MIRALVASALLGSSAALELTETRKYGLGASIPEFISNLGKELGCPDPSMSMTNFIDRCLIKAETAGKSHCKKLKPDWDKLMDEFNGSPGSLVADVDCTAEGQSLCEKHEVKGYPTIKYGDPGDLKDYSGGRDFNALKKFAEENLGPTCGPANLELCSEEVKKKIEGYM</sequence>
<comment type="caution">
    <text evidence="5">The sequence shown here is derived from an EMBL/GenBank/DDBJ whole genome shotgun (WGS) entry which is preliminary data.</text>
</comment>
<dbReference type="PROSITE" id="PS51352">
    <property type="entry name" value="THIOREDOXIN_2"/>
    <property type="match status" value="1"/>
</dbReference>